<reference evidence="2 3" key="1">
    <citation type="submission" date="2016-03" db="EMBL/GenBank/DDBJ databases">
        <title>Genome sequence of Nesiotobacter sp. nov., a moderately halophilic alphaproteobacterium isolated from the Yellow Sea, China.</title>
        <authorList>
            <person name="Zhang G."/>
            <person name="Zhang R."/>
        </authorList>
    </citation>
    <scope>NUCLEOTIDE SEQUENCE [LARGE SCALE GENOMIC DNA]</scope>
    <source>
        <strain evidence="2 3">WB1-6</strain>
    </source>
</reference>
<dbReference type="STRING" id="197461.A3843_05405"/>
<dbReference type="Pfam" id="PF12802">
    <property type="entry name" value="MarR_2"/>
    <property type="match status" value="1"/>
</dbReference>
<organism evidence="2 3">
    <name type="scientific">Pseudovibrio exalbescens</name>
    <dbReference type="NCBI Taxonomy" id="197461"/>
    <lineage>
        <taxon>Bacteria</taxon>
        <taxon>Pseudomonadati</taxon>
        <taxon>Pseudomonadota</taxon>
        <taxon>Alphaproteobacteria</taxon>
        <taxon>Hyphomicrobiales</taxon>
        <taxon>Stappiaceae</taxon>
        <taxon>Pseudovibrio</taxon>
    </lineage>
</organism>
<dbReference type="SUPFAM" id="SSF46785">
    <property type="entry name" value="Winged helix' DNA-binding domain"/>
    <property type="match status" value="1"/>
</dbReference>
<dbReference type="RefSeq" id="WP_028482252.1">
    <property type="nucleotide sequence ID" value="NZ_LVVZ01000008.1"/>
</dbReference>
<dbReference type="GO" id="GO:0003700">
    <property type="term" value="F:DNA-binding transcription factor activity"/>
    <property type="evidence" value="ECO:0007669"/>
    <property type="project" value="InterPro"/>
</dbReference>
<keyword evidence="3" id="KW-1185">Reference proteome</keyword>
<dbReference type="InterPro" id="IPR036390">
    <property type="entry name" value="WH_DNA-bd_sf"/>
</dbReference>
<dbReference type="Gene3D" id="1.10.10.10">
    <property type="entry name" value="Winged helix-like DNA-binding domain superfamily/Winged helix DNA-binding domain"/>
    <property type="match status" value="1"/>
</dbReference>
<feature type="domain" description="HTH marR-type" evidence="1">
    <location>
        <begin position="14"/>
        <end position="73"/>
    </location>
</feature>
<evidence type="ECO:0000313" key="2">
    <source>
        <dbReference type="EMBL" id="OKL45022.1"/>
    </source>
</evidence>
<dbReference type="AlphaFoldDB" id="A0A1U7JJZ8"/>
<protein>
    <recommendedName>
        <fullName evidence="1">HTH marR-type domain-containing protein</fullName>
    </recommendedName>
</protein>
<dbReference type="Proteomes" id="UP000185783">
    <property type="component" value="Unassembled WGS sequence"/>
</dbReference>
<dbReference type="InterPro" id="IPR000835">
    <property type="entry name" value="HTH_MarR-typ"/>
</dbReference>
<evidence type="ECO:0000313" key="3">
    <source>
        <dbReference type="Proteomes" id="UP000185783"/>
    </source>
</evidence>
<name>A0A1U7JJZ8_9HYPH</name>
<proteinExistence type="predicted"/>
<comment type="caution">
    <text evidence="2">The sequence shown here is derived from an EMBL/GenBank/DDBJ whole genome shotgun (WGS) entry which is preliminary data.</text>
</comment>
<accession>A0A1U7JJZ8</accession>
<gene>
    <name evidence="2" type="ORF">A3843_05405</name>
</gene>
<dbReference type="InterPro" id="IPR036388">
    <property type="entry name" value="WH-like_DNA-bd_sf"/>
</dbReference>
<dbReference type="EMBL" id="LVVZ01000008">
    <property type="protein sequence ID" value="OKL45022.1"/>
    <property type="molecule type" value="Genomic_DNA"/>
</dbReference>
<evidence type="ECO:0000259" key="1">
    <source>
        <dbReference type="Pfam" id="PF12802"/>
    </source>
</evidence>
<sequence length="103" mass="11752">MTPTIQQFVFRRRGLTAPERLILLALLEHRQGSFGVEISQAELCDEVEIARSTLNVHLLALEEKGLISREPQRSEIDGTTLPTFYRFGEELQRVLGTSERGRE</sequence>